<dbReference type="RefSeq" id="WP_021009643.1">
    <property type="nucleotide sequence ID" value="NZ_ASHR01000008.1"/>
</dbReference>
<dbReference type="EMBL" id="ASHR01000008">
    <property type="protein sequence ID" value="ERG65176.1"/>
    <property type="molecule type" value="Genomic_DNA"/>
</dbReference>
<feature type="region of interest" description="Disordered" evidence="1">
    <location>
        <begin position="1"/>
        <end position="93"/>
    </location>
</feature>
<evidence type="ECO:0000313" key="3">
    <source>
        <dbReference type="Proteomes" id="UP000016462"/>
    </source>
</evidence>
<sequence length="93" mass="8749">MTDATDDGLQPGGTTGAEHDGGEQQVAAESQDALDEALDGSSPTGADRPVSGGNADPLAGSGAPAEGATGPELGGAGQVMQDGASDDGADAQP</sequence>
<proteinExistence type="predicted"/>
<reference evidence="2 3" key="1">
    <citation type="journal article" date="2013" name="Genome Announc.">
        <title>First draft genome sequence from a member of the genus agrococcus, isolated from modern microbialites.</title>
        <authorList>
            <person name="White R.A.III."/>
            <person name="Grassa C.J."/>
            <person name="Suttle C.A."/>
        </authorList>
    </citation>
    <scope>NUCLEOTIDE SEQUENCE [LARGE SCALE GENOMIC DNA]</scope>
    <source>
        <strain evidence="2 3">RW1</strain>
    </source>
</reference>
<dbReference type="AlphaFoldDB" id="U1MTA1"/>
<accession>U1MTA1</accession>
<comment type="caution">
    <text evidence="2">The sequence shown here is derived from an EMBL/GenBank/DDBJ whole genome shotgun (WGS) entry which is preliminary data.</text>
</comment>
<evidence type="ECO:0000313" key="2">
    <source>
        <dbReference type="EMBL" id="ERG65176.1"/>
    </source>
</evidence>
<keyword evidence="3" id="KW-1185">Reference proteome</keyword>
<gene>
    <name evidence="2" type="ORF">L332_12100</name>
</gene>
<name>U1MTA1_9MICO</name>
<dbReference type="OrthoDB" id="9946589at2"/>
<protein>
    <submittedName>
        <fullName evidence="2">Uncharacterized protein</fullName>
    </submittedName>
</protein>
<evidence type="ECO:0000256" key="1">
    <source>
        <dbReference type="SAM" id="MobiDB-lite"/>
    </source>
</evidence>
<feature type="compositionally biased region" description="Acidic residues" evidence="1">
    <location>
        <begin position="84"/>
        <end position="93"/>
    </location>
</feature>
<dbReference type="Proteomes" id="UP000016462">
    <property type="component" value="Unassembled WGS sequence"/>
</dbReference>
<organism evidence="2 3">
    <name type="scientific">Agrococcus pavilionensis RW1</name>
    <dbReference type="NCBI Taxonomy" id="1330458"/>
    <lineage>
        <taxon>Bacteria</taxon>
        <taxon>Bacillati</taxon>
        <taxon>Actinomycetota</taxon>
        <taxon>Actinomycetes</taxon>
        <taxon>Micrococcales</taxon>
        <taxon>Microbacteriaceae</taxon>
        <taxon>Agrococcus</taxon>
    </lineage>
</organism>